<gene>
    <name evidence="1" type="ORF">EC1118_1E8_0529g</name>
</gene>
<protein>
    <submittedName>
        <fullName evidence="1">EC1118_1E8_0529p</fullName>
    </submittedName>
</protein>
<dbReference type="AlphaFoldDB" id="C8Z6W6"/>
<reference evidence="1" key="1">
    <citation type="journal article" date="2009" name="Proc. Natl. Acad. Sci. U.S.A.">
        <title>Eukaryote-to-eukaryote gene transfer events revealed by the genome sequence of the wine yeast Saccharomyces cerevisiae EC1118.</title>
        <authorList>
            <person name="Novo M."/>
            <person name="Bigey F."/>
            <person name="Beyne E."/>
            <person name="Galeote V."/>
            <person name="Gavory F."/>
            <person name="Mallet S."/>
            <person name="Cambot B."/>
            <person name="Legras J.L."/>
            <person name="Wincker P."/>
            <person name="Casaregola S."/>
            <person name="Dequin S."/>
        </authorList>
    </citation>
    <scope>NUCLEOTIDE SEQUENCE [LARGE SCALE GENOMIC DNA]</scope>
    <source>
        <strain evidence="1">Lalvin EC1118</strain>
        <strain>Lalvin EC1118 / Prise de mousse</strain>
    </source>
</reference>
<accession>C8Z6W6</accession>
<name>C8Z6W6_YEAS8</name>
<sequence length="104" mass="11238">MTDCRLAGSPTKRSPSLVKATTDGVVLEPSAFSIILGTLPSIIATAELVVPKSIPITASGILVDWKRVRIRSILCALKAFHDGNMLLEFKFLIMTSEIVTNALR</sequence>
<evidence type="ECO:0000313" key="1">
    <source>
        <dbReference type="EMBL" id="CAY79132.1"/>
    </source>
</evidence>
<organism evidence="1">
    <name type="scientific">Saccharomyces cerevisiae (strain Lalvin EC1118 / Prise de mousse)</name>
    <name type="common">Baker's yeast</name>
    <dbReference type="NCBI Taxonomy" id="643680"/>
    <lineage>
        <taxon>Eukaryota</taxon>
        <taxon>Fungi</taxon>
        <taxon>Dikarya</taxon>
        <taxon>Ascomycota</taxon>
        <taxon>Saccharomycotina</taxon>
        <taxon>Saccharomycetes</taxon>
        <taxon>Saccharomycetales</taxon>
        <taxon>Saccharomycetaceae</taxon>
        <taxon>Saccharomyces</taxon>
    </lineage>
</organism>
<dbReference type="HOGENOM" id="CLU_2251602_0_0_1"/>
<proteinExistence type="predicted"/>
<dbReference type="EMBL" id="FN393067">
    <property type="protein sequence ID" value="CAY79132.1"/>
    <property type="molecule type" value="Genomic_DNA"/>
</dbReference>